<evidence type="ECO:0000313" key="1">
    <source>
        <dbReference type="EMBL" id="EMB14936.1"/>
    </source>
</evidence>
<accession>M2A4X5</accession>
<reference evidence="1" key="1">
    <citation type="submission" date="2012-11" db="EMBL/GenBank/DDBJ databases">
        <title>Permanent draft genomes of Rhodopirellula europaea strain SH398 and 6C.</title>
        <authorList>
            <person name="Richter M."/>
            <person name="Richter-Heitmann T."/>
            <person name="Frank C."/>
            <person name="Harder J."/>
            <person name="Glockner F.O."/>
        </authorList>
    </citation>
    <scope>NUCLEOTIDE SEQUENCE</scope>
    <source>
        <strain evidence="1">6C</strain>
    </source>
</reference>
<comment type="caution">
    <text evidence="1">The sequence shown here is derived from an EMBL/GenBank/DDBJ whole genome shotgun (WGS) entry which is preliminary data.</text>
</comment>
<proteinExistence type="predicted"/>
<dbReference type="EMBL" id="ANMO01000202">
    <property type="protein sequence ID" value="EMB14936.1"/>
    <property type="molecule type" value="Genomic_DNA"/>
</dbReference>
<protein>
    <submittedName>
        <fullName evidence="1">Uncharacterized protein</fullName>
    </submittedName>
</protein>
<name>M2A4X5_9BACT</name>
<keyword evidence="2" id="KW-1185">Reference proteome</keyword>
<dbReference type="Proteomes" id="UP000011529">
    <property type="component" value="Unassembled WGS sequence"/>
</dbReference>
<gene>
    <name evidence="1" type="ORF">RE6C_04273</name>
</gene>
<reference evidence="1" key="2">
    <citation type="journal article" date="2013" name="Mar. Genomics">
        <title>Expression of sulfatases in Rhodopirellula baltica and the diversity of sulfatases in the genus Rhodopirellula.</title>
        <authorList>
            <person name="Wegner C.E."/>
            <person name="Richter-Heitmann T."/>
            <person name="Klindworth A."/>
            <person name="Klockow C."/>
            <person name="Richter M."/>
            <person name="Achstetter T."/>
            <person name="Glockner F.O."/>
            <person name="Harder J."/>
        </authorList>
    </citation>
    <scope>NUCLEOTIDE SEQUENCE [LARGE SCALE GENOMIC DNA]</scope>
    <source>
        <strain evidence="1">6C</strain>
    </source>
</reference>
<sequence>MVHVTDIPTAHNVIDANKMATGKRSTKKTFLGCYDSISLVCW</sequence>
<dbReference type="PATRIC" id="fig|1263867.3.peg.4581"/>
<dbReference type="AlphaFoldDB" id="M2A4X5"/>
<organism evidence="1 2">
    <name type="scientific">Rhodopirellula europaea 6C</name>
    <dbReference type="NCBI Taxonomy" id="1263867"/>
    <lineage>
        <taxon>Bacteria</taxon>
        <taxon>Pseudomonadati</taxon>
        <taxon>Planctomycetota</taxon>
        <taxon>Planctomycetia</taxon>
        <taxon>Pirellulales</taxon>
        <taxon>Pirellulaceae</taxon>
        <taxon>Rhodopirellula</taxon>
    </lineage>
</organism>
<evidence type="ECO:0000313" key="2">
    <source>
        <dbReference type="Proteomes" id="UP000011529"/>
    </source>
</evidence>